<dbReference type="STRING" id="68775.A0A5C3MGC6"/>
<dbReference type="Gene3D" id="3.30.230.30">
    <property type="entry name" value="Impact, N-terminal domain"/>
    <property type="match status" value="1"/>
</dbReference>
<dbReference type="GO" id="GO:0005840">
    <property type="term" value="C:ribosome"/>
    <property type="evidence" value="ECO:0007669"/>
    <property type="project" value="UniProtKB-KW"/>
</dbReference>
<proteinExistence type="inferred from homology"/>
<dbReference type="AlphaFoldDB" id="A0A5C3MGC6"/>
<evidence type="ECO:0000259" key="3">
    <source>
        <dbReference type="Pfam" id="PF01205"/>
    </source>
</evidence>
<dbReference type="EMBL" id="ML213590">
    <property type="protein sequence ID" value="TFK44444.1"/>
    <property type="molecule type" value="Genomic_DNA"/>
</dbReference>
<evidence type="ECO:0000256" key="2">
    <source>
        <dbReference type="SAM" id="MobiDB-lite"/>
    </source>
</evidence>
<dbReference type="Proteomes" id="UP000308652">
    <property type="component" value="Unassembled WGS sequence"/>
</dbReference>
<dbReference type="InterPro" id="IPR020568">
    <property type="entry name" value="Ribosomal_Su5_D2-typ_SF"/>
</dbReference>
<dbReference type="GO" id="GO:0005737">
    <property type="term" value="C:cytoplasm"/>
    <property type="evidence" value="ECO:0007669"/>
    <property type="project" value="TreeGrafter"/>
</dbReference>
<protein>
    <submittedName>
        <fullName evidence="4">Ribosomal protein S5 domain 2-type protein</fullName>
    </submittedName>
</protein>
<keyword evidence="4" id="KW-0689">Ribosomal protein</keyword>
<keyword evidence="5" id="KW-1185">Reference proteome</keyword>
<gene>
    <name evidence="4" type="ORF">BDQ12DRAFT_17457</name>
</gene>
<evidence type="ECO:0000313" key="4">
    <source>
        <dbReference type="EMBL" id="TFK44444.1"/>
    </source>
</evidence>
<reference evidence="4 5" key="1">
    <citation type="journal article" date="2019" name="Nat. Ecol. Evol.">
        <title>Megaphylogeny resolves global patterns of mushroom evolution.</title>
        <authorList>
            <person name="Varga T."/>
            <person name="Krizsan K."/>
            <person name="Foldi C."/>
            <person name="Dima B."/>
            <person name="Sanchez-Garcia M."/>
            <person name="Sanchez-Ramirez S."/>
            <person name="Szollosi G.J."/>
            <person name="Szarkandi J.G."/>
            <person name="Papp V."/>
            <person name="Albert L."/>
            <person name="Andreopoulos W."/>
            <person name="Angelini C."/>
            <person name="Antonin V."/>
            <person name="Barry K.W."/>
            <person name="Bougher N.L."/>
            <person name="Buchanan P."/>
            <person name="Buyck B."/>
            <person name="Bense V."/>
            <person name="Catcheside P."/>
            <person name="Chovatia M."/>
            <person name="Cooper J."/>
            <person name="Damon W."/>
            <person name="Desjardin D."/>
            <person name="Finy P."/>
            <person name="Geml J."/>
            <person name="Haridas S."/>
            <person name="Hughes K."/>
            <person name="Justo A."/>
            <person name="Karasinski D."/>
            <person name="Kautmanova I."/>
            <person name="Kiss B."/>
            <person name="Kocsube S."/>
            <person name="Kotiranta H."/>
            <person name="LaButti K.M."/>
            <person name="Lechner B.E."/>
            <person name="Liimatainen K."/>
            <person name="Lipzen A."/>
            <person name="Lukacs Z."/>
            <person name="Mihaltcheva S."/>
            <person name="Morgado L.N."/>
            <person name="Niskanen T."/>
            <person name="Noordeloos M.E."/>
            <person name="Ohm R.A."/>
            <person name="Ortiz-Santana B."/>
            <person name="Ovrebo C."/>
            <person name="Racz N."/>
            <person name="Riley R."/>
            <person name="Savchenko A."/>
            <person name="Shiryaev A."/>
            <person name="Soop K."/>
            <person name="Spirin V."/>
            <person name="Szebenyi C."/>
            <person name="Tomsovsky M."/>
            <person name="Tulloss R.E."/>
            <person name="Uehling J."/>
            <person name="Grigoriev I.V."/>
            <person name="Vagvolgyi C."/>
            <person name="Papp T."/>
            <person name="Martin F.M."/>
            <person name="Miettinen O."/>
            <person name="Hibbett D.S."/>
            <person name="Nagy L.G."/>
        </authorList>
    </citation>
    <scope>NUCLEOTIDE SEQUENCE [LARGE SCALE GENOMIC DNA]</scope>
    <source>
        <strain evidence="4 5">CBS 166.37</strain>
    </source>
</reference>
<keyword evidence="4" id="KW-0687">Ribonucleoprotein</keyword>
<sequence length="203" mass="22574">MTYLRPMLAPIIKIILRPAWLYSGWGGQRRRSYVSTPHTEGQLNNCTMEDSEWLHPIFASDRIKDRKSIFLAHASALPTSSAFPVFLNHLTSLPALKKATHCMYAYRTTDSCSEPPRIMVGQHDGGENGSGDRLSRLLGLSGYENVVVVVSRWYGGVQLGSDRWKRISDVAKDALQKGGFVRSAATGEPVSKGKQKRGGKRKR</sequence>
<evidence type="ECO:0000313" key="5">
    <source>
        <dbReference type="Proteomes" id="UP000308652"/>
    </source>
</evidence>
<comment type="similarity">
    <text evidence="1">Belongs to the IMPACT family.</text>
</comment>
<dbReference type="GO" id="GO:0140469">
    <property type="term" value="P:GCN2-mediated signaling"/>
    <property type="evidence" value="ECO:0007669"/>
    <property type="project" value="TreeGrafter"/>
</dbReference>
<feature type="region of interest" description="Disordered" evidence="2">
    <location>
        <begin position="182"/>
        <end position="203"/>
    </location>
</feature>
<dbReference type="InterPro" id="IPR036956">
    <property type="entry name" value="Impact_N_sf"/>
</dbReference>
<dbReference type="OrthoDB" id="69641at2759"/>
<accession>A0A5C3MGC6</accession>
<dbReference type="PANTHER" id="PTHR16301:SF25">
    <property type="entry name" value="PROTEIN IMPACT"/>
    <property type="match status" value="1"/>
</dbReference>
<dbReference type="GO" id="GO:0006446">
    <property type="term" value="P:regulation of translational initiation"/>
    <property type="evidence" value="ECO:0007669"/>
    <property type="project" value="TreeGrafter"/>
</dbReference>
<dbReference type="InterPro" id="IPR023582">
    <property type="entry name" value="Impact"/>
</dbReference>
<evidence type="ECO:0000256" key="1">
    <source>
        <dbReference type="ARBA" id="ARBA00007665"/>
    </source>
</evidence>
<feature type="compositionally biased region" description="Basic residues" evidence="2">
    <location>
        <begin position="193"/>
        <end position="203"/>
    </location>
</feature>
<feature type="domain" description="Impact N-terminal" evidence="3">
    <location>
        <begin position="66"/>
        <end position="175"/>
    </location>
</feature>
<dbReference type="InterPro" id="IPR001498">
    <property type="entry name" value="Impact_N"/>
</dbReference>
<dbReference type="PANTHER" id="PTHR16301">
    <property type="entry name" value="IMPACT-RELATED"/>
    <property type="match status" value="1"/>
</dbReference>
<dbReference type="SUPFAM" id="SSF54211">
    <property type="entry name" value="Ribosomal protein S5 domain 2-like"/>
    <property type="match status" value="1"/>
</dbReference>
<name>A0A5C3MGC6_9AGAR</name>
<dbReference type="Pfam" id="PF01205">
    <property type="entry name" value="Impact_N"/>
    <property type="match status" value="1"/>
</dbReference>
<organism evidence="4 5">
    <name type="scientific">Crucibulum laeve</name>
    <dbReference type="NCBI Taxonomy" id="68775"/>
    <lineage>
        <taxon>Eukaryota</taxon>
        <taxon>Fungi</taxon>
        <taxon>Dikarya</taxon>
        <taxon>Basidiomycota</taxon>
        <taxon>Agaricomycotina</taxon>
        <taxon>Agaricomycetes</taxon>
        <taxon>Agaricomycetidae</taxon>
        <taxon>Agaricales</taxon>
        <taxon>Agaricineae</taxon>
        <taxon>Nidulariaceae</taxon>
        <taxon>Crucibulum</taxon>
    </lineage>
</organism>